<dbReference type="EMBL" id="MN740593">
    <property type="protein sequence ID" value="QHS77810.1"/>
    <property type="molecule type" value="Genomic_DNA"/>
</dbReference>
<dbReference type="AlphaFoldDB" id="A0A6C0AED8"/>
<reference evidence="2" key="1">
    <citation type="journal article" date="2020" name="Nature">
        <title>Giant virus diversity and host interactions through global metagenomics.</title>
        <authorList>
            <person name="Schulz F."/>
            <person name="Roux S."/>
            <person name="Paez-Espino D."/>
            <person name="Jungbluth S."/>
            <person name="Walsh D.A."/>
            <person name="Denef V.J."/>
            <person name="McMahon K.D."/>
            <person name="Konstantinidis K.T."/>
            <person name="Eloe-Fadrosh E.A."/>
            <person name="Kyrpides N.C."/>
            <person name="Woyke T."/>
        </authorList>
    </citation>
    <scope>NUCLEOTIDE SEQUENCE</scope>
    <source>
        <strain evidence="2">GVMAG-S-1021933-23</strain>
    </source>
</reference>
<protein>
    <submittedName>
        <fullName evidence="2">Uncharacterized protein</fullName>
    </submittedName>
</protein>
<proteinExistence type="predicted"/>
<accession>A0A6C0AED8</accession>
<evidence type="ECO:0000313" key="2">
    <source>
        <dbReference type="EMBL" id="QHS77810.1"/>
    </source>
</evidence>
<sequence length="466" mass="54922">MYKNIIWYPFLNSDENYDKALLSREKPEKSTLIISTDVHDSRKYAKFNSIFDFIDFSTNHTKEDYKCFYETIPGNLPQKIYFDLDIYLEGSNKKDKKRYTIEEAKDAIYLLQDKIIELEPCVKSKDIFVFCSHGENKRSYHVVVDNWCLPDCINNKYFFKAIMKIFPEKYKDMLDPGVYSSMQQFRIYGNHKWKSDRKKILDPDCQWEPPIKCTSEKHRKFLVLLHSLITNCEGCKILKRYAPEKNNVYFREIFLKDPEIKESINMCAKILKCKDFLDDNFPFKISEIKGGLVLLKRLFPSFCNICQKIHHKQDSYLIINKSGVYLDCRRNPEGKKLFLGKIDIEESDIEDNSEENSDSSPESESEDNSEVLDESDIEINEDIEPEKKIATPEKKIEITHEMFNSKIESLISKSNILSKNVYKKKEKKNKKIKDDKIKIPFVEIDLNIKKVSDRKDKKFSGIKCLV</sequence>
<feature type="region of interest" description="Disordered" evidence="1">
    <location>
        <begin position="349"/>
        <end position="377"/>
    </location>
</feature>
<name>A0A6C0AED8_9ZZZZ</name>
<evidence type="ECO:0000256" key="1">
    <source>
        <dbReference type="SAM" id="MobiDB-lite"/>
    </source>
</evidence>
<organism evidence="2">
    <name type="scientific">viral metagenome</name>
    <dbReference type="NCBI Taxonomy" id="1070528"/>
    <lineage>
        <taxon>unclassified sequences</taxon>
        <taxon>metagenomes</taxon>
        <taxon>organismal metagenomes</taxon>
    </lineage>
</organism>